<protein>
    <submittedName>
        <fullName evidence="1">Uncharacterized protein</fullName>
    </submittedName>
</protein>
<dbReference type="Proteomes" id="UP001488805">
    <property type="component" value="Unassembled WGS sequence"/>
</dbReference>
<evidence type="ECO:0000313" key="2">
    <source>
        <dbReference type="Proteomes" id="UP001488805"/>
    </source>
</evidence>
<dbReference type="AlphaFoldDB" id="A0AAW1G4E1"/>
<accession>A0AAW1G4E1</accession>
<proteinExistence type="predicted"/>
<sequence length="70" mass="7534">MSPPRCMLVRYRPTPLHAGPIPAHPAACWSDTGPPRCMLVRYRPTPLHAGPIPAHPAACWSDTGTVLPNA</sequence>
<evidence type="ECO:0000313" key="1">
    <source>
        <dbReference type="EMBL" id="KAK9542047.1"/>
    </source>
</evidence>
<dbReference type="EMBL" id="JBCEZU010000002">
    <property type="protein sequence ID" value="KAK9542047.1"/>
    <property type="molecule type" value="Genomic_DNA"/>
</dbReference>
<name>A0AAW1G4E1_ZOAVI</name>
<keyword evidence="2" id="KW-1185">Reference proteome</keyword>
<reference evidence="1 2" key="1">
    <citation type="journal article" date="2024" name="Genome Biol. Evol.">
        <title>Chromosome-level genome assembly of the viviparous eelpout Zoarces viviparus.</title>
        <authorList>
            <person name="Fuhrmann N."/>
            <person name="Brasseur M.V."/>
            <person name="Bakowski C.E."/>
            <person name="Podsiadlowski L."/>
            <person name="Prost S."/>
            <person name="Krehenwinkel H."/>
            <person name="Mayer C."/>
        </authorList>
    </citation>
    <scope>NUCLEOTIDE SEQUENCE [LARGE SCALE GENOMIC DNA]</scope>
    <source>
        <strain evidence="1">NO-MEL_2022_Ind0_liver</strain>
    </source>
</reference>
<comment type="caution">
    <text evidence="1">The sequence shown here is derived from an EMBL/GenBank/DDBJ whole genome shotgun (WGS) entry which is preliminary data.</text>
</comment>
<gene>
    <name evidence="1" type="ORF">VZT92_002047</name>
</gene>
<organism evidence="1 2">
    <name type="scientific">Zoarces viviparus</name>
    <name type="common">Viviparous eelpout</name>
    <name type="synonym">Blennius viviparus</name>
    <dbReference type="NCBI Taxonomy" id="48416"/>
    <lineage>
        <taxon>Eukaryota</taxon>
        <taxon>Metazoa</taxon>
        <taxon>Chordata</taxon>
        <taxon>Craniata</taxon>
        <taxon>Vertebrata</taxon>
        <taxon>Euteleostomi</taxon>
        <taxon>Actinopterygii</taxon>
        <taxon>Neopterygii</taxon>
        <taxon>Teleostei</taxon>
        <taxon>Neoteleostei</taxon>
        <taxon>Acanthomorphata</taxon>
        <taxon>Eupercaria</taxon>
        <taxon>Perciformes</taxon>
        <taxon>Cottioidei</taxon>
        <taxon>Zoarcales</taxon>
        <taxon>Zoarcidae</taxon>
        <taxon>Zoarcinae</taxon>
        <taxon>Zoarces</taxon>
    </lineage>
</organism>